<dbReference type="AlphaFoldDB" id="A0AAV5LSS4"/>
<proteinExistence type="predicted"/>
<gene>
    <name evidence="1" type="ORF">SLEP1_g47821</name>
</gene>
<comment type="caution">
    <text evidence="1">The sequence shown here is derived from an EMBL/GenBank/DDBJ whole genome shotgun (WGS) entry which is preliminary data.</text>
</comment>
<dbReference type="Proteomes" id="UP001054252">
    <property type="component" value="Unassembled WGS sequence"/>
</dbReference>
<evidence type="ECO:0000313" key="1">
    <source>
        <dbReference type="EMBL" id="GKV40154.1"/>
    </source>
</evidence>
<keyword evidence="2" id="KW-1185">Reference proteome</keyword>
<reference evidence="1 2" key="1">
    <citation type="journal article" date="2021" name="Commun. Biol.">
        <title>The genome of Shorea leprosula (Dipterocarpaceae) highlights the ecological relevance of drought in aseasonal tropical rainforests.</title>
        <authorList>
            <person name="Ng K.K.S."/>
            <person name="Kobayashi M.J."/>
            <person name="Fawcett J.A."/>
            <person name="Hatakeyama M."/>
            <person name="Paape T."/>
            <person name="Ng C.H."/>
            <person name="Ang C.C."/>
            <person name="Tnah L.H."/>
            <person name="Lee C.T."/>
            <person name="Nishiyama T."/>
            <person name="Sese J."/>
            <person name="O'Brien M.J."/>
            <person name="Copetti D."/>
            <person name="Mohd Noor M.I."/>
            <person name="Ong R.C."/>
            <person name="Putra M."/>
            <person name="Sireger I.Z."/>
            <person name="Indrioko S."/>
            <person name="Kosugi Y."/>
            <person name="Izuno A."/>
            <person name="Isagi Y."/>
            <person name="Lee S.L."/>
            <person name="Shimizu K.K."/>
        </authorList>
    </citation>
    <scope>NUCLEOTIDE SEQUENCE [LARGE SCALE GENOMIC DNA]</scope>
    <source>
        <strain evidence="1">214</strain>
    </source>
</reference>
<dbReference type="EMBL" id="BPVZ01000139">
    <property type="protein sequence ID" value="GKV40154.1"/>
    <property type="molecule type" value="Genomic_DNA"/>
</dbReference>
<protein>
    <submittedName>
        <fullName evidence="1">Uncharacterized protein</fullName>
    </submittedName>
</protein>
<accession>A0AAV5LSS4</accession>
<name>A0AAV5LSS4_9ROSI</name>
<evidence type="ECO:0000313" key="2">
    <source>
        <dbReference type="Proteomes" id="UP001054252"/>
    </source>
</evidence>
<organism evidence="1 2">
    <name type="scientific">Rubroshorea leprosula</name>
    <dbReference type="NCBI Taxonomy" id="152421"/>
    <lineage>
        <taxon>Eukaryota</taxon>
        <taxon>Viridiplantae</taxon>
        <taxon>Streptophyta</taxon>
        <taxon>Embryophyta</taxon>
        <taxon>Tracheophyta</taxon>
        <taxon>Spermatophyta</taxon>
        <taxon>Magnoliopsida</taxon>
        <taxon>eudicotyledons</taxon>
        <taxon>Gunneridae</taxon>
        <taxon>Pentapetalae</taxon>
        <taxon>rosids</taxon>
        <taxon>malvids</taxon>
        <taxon>Malvales</taxon>
        <taxon>Dipterocarpaceae</taxon>
        <taxon>Rubroshorea</taxon>
    </lineage>
</organism>
<sequence length="75" mass="8150">MTRKGRKNSRAQIEITVTPDFNTQDGSMVRELAKDLSEGTLSLEVLECYQQLECCKASAGGNESVRGTCPVSSSH</sequence>